<accession>A0A914W1U0</accession>
<reference evidence="2" key="1">
    <citation type="submission" date="2022-11" db="UniProtKB">
        <authorList>
            <consortium name="WormBaseParasite"/>
        </authorList>
    </citation>
    <scope>IDENTIFICATION</scope>
</reference>
<dbReference type="Gene3D" id="3.40.140.20">
    <property type="match status" value="1"/>
</dbReference>
<dbReference type="GO" id="GO:0006189">
    <property type="term" value="P:'de novo' IMP biosynthetic process"/>
    <property type="evidence" value="ECO:0007669"/>
    <property type="project" value="TreeGrafter"/>
</dbReference>
<name>A0A914W1U0_9BILA</name>
<evidence type="ECO:0000313" key="1">
    <source>
        <dbReference type="Proteomes" id="UP000887566"/>
    </source>
</evidence>
<proteinExistence type="predicted"/>
<dbReference type="GO" id="GO:0004643">
    <property type="term" value="F:phosphoribosylaminoimidazolecarboxamide formyltransferase activity"/>
    <property type="evidence" value="ECO:0007669"/>
    <property type="project" value="InterPro"/>
</dbReference>
<dbReference type="AlphaFoldDB" id="A0A914W1U0"/>
<sequence length="162" mass="18563">MPTCRRRRLISEMRAAFQRRAQNTTPTDRLSFAHRWLRQSPKVLSLPFKASVKRAERSNAIDLFVTGDVGKDVPVETWQANFEKPVDLLTEDEKREWIAEMNEVVLSSDAFFPFRDNIDHAKQYGVKYIASPGGSAKDDEVIGACNEHDIVLIHTGVRLFHH</sequence>
<dbReference type="InterPro" id="IPR002695">
    <property type="entry name" value="PurH-like"/>
</dbReference>
<evidence type="ECO:0000313" key="2">
    <source>
        <dbReference type="WBParaSite" id="PSAMB.scaffold2990size20176.g19897.t1"/>
    </source>
</evidence>
<dbReference type="PANTHER" id="PTHR11692">
    <property type="entry name" value="BIFUNCTIONAL PURINE BIOSYNTHESIS PROTEIN PURH"/>
    <property type="match status" value="1"/>
</dbReference>
<keyword evidence="1" id="KW-1185">Reference proteome</keyword>
<dbReference type="InterPro" id="IPR016193">
    <property type="entry name" value="Cytidine_deaminase-like"/>
</dbReference>
<dbReference type="SUPFAM" id="SSF53927">
    <property type="entry name" value="Cytidine deaminase-like"/>
    <property type="match status" value="1"/>
</dbReference>
<organism evidence="1 2">
    <name type="scientific">Plectus sambesii</name>
    <dbReference type="NCBI Taxonomy" id="2011161"/>
    <lineage>
        <taxon>Eukaryota</taxon>
        <taxon>Metazoa</taxon>
        <taxon>Ecdysozoa</taxon>
        <taxon>Nematoda</taxon>
        <taxon>Chromadorea</taxon>
        <taxon>Plectida</taxon>
        <taxon>Plectina</taxon>
        <taxon>Plectoidea</taxon>
        <taxon>Plectidae</taxon>
        <taxon>Plectus</taxon>
    </lineage>
</organism>
<dbReference type="PANTHER" id="PTHR11692:SF0">
    <property type="entry name" value="BIFUNCTIONAL PURINE BIOSYNTHESIS PROTEIN ATIC"/>
    <property type="match status" value="1"/>
</dbReference>
<dbReference type="WBParaSite" id="PSAMB.scaffold2990size20176.g19897.t1">
    <property type="protein sequence ID" value="PSAMB.scaffold2990size20176.g19897.t1"/>
    <property type="gene ID" value="PSAMB.scaffold2990size20176.g19897"/>
</dbReference>
<dbReference type="InterPro" id="IPR024051">
    <property type="entry name" value="AICAR_Tfase_dup_dom_sf"/>
</dbReference>
<dbReference type="GO" id="GO:0003937">
    <property type="term" value="F:IMP cyclohydrolase activity"/>
    <property type="evidence" value="ECO:0007669"/>
    <property type="project" value="InterPro"/>
</dbReference>
<dbReference type="GO" id="GO:0005829">
    <property type="term" value="C:cytosol"/>
    <property type="evidence" value="ECO:0007669"/>
    <property type="project" value="TreeGrafter"/>
</dbReference>
<protein>
    <submittedName>
        <fullName evidence="2">Phosphoribosylaminoimidazolecarboxamide formyltransferase</fullName>
    </submittedName>
</protein>
<dbReference type="Proteomes" id="UP000887566">
    <property type="component" value="Unplaced"/>
</dbReference>